<protein>
    <submittedName>
        <fullName evidence="1">Uncharacterized protein</fullName>
    </submittedName>
</protein>
<dbReference type="EMBL" id="LNQE01001353">
    <property type="protein sequence ID" value="KUG18861.1"/>
    <property type="molecule type" value="Genomic_DNA"/>
</dbReference>
<name>A0A0W8FD94_9ZZZZ</name>
<evidence type="ECO:0000313" key="1">
    <source>
        <dbReference type="EMBL" id="KUG18861.1"/>
    </source>
</evidence>
<organism evidence="1">
    <name type="scientific">hydrocarbon metagenome</name>
    <dbReference type="NCBI Taxonomy" id="938273"/>
    <lineage>
        <taxon>unclassified sequences</taxon>
        <taxon>metagenomes</taxon>
        <taxon>ecological metagenomes</taxon>
    </lineage>
</organism>
<proteinExistence type="predicted"/>
<gene>
    <name evidence="1" type="ORF">ASZ90_011429</name>
</gene>
<accession>A0A0W8FD94</accession>
<reference evidence="1" key="1">
    <citation type="journal article" date="2015" name="Proc. Natl. Acad. Sci. U.S.A.">
        <title>Networks of energetic and metabolic interactions define dynamics in microbial communities.</title>
        <authorList>
            <person name="Embree M."/>
            <person name="Liu J.K."/>
            <person name="Al-Bassam M.M."/>
            <person name="Zengler K."/>
        </authorList>
    </citation>
    <scope>NUCLEOTIDE SEQUENCE</scope>
</reference>
<dbReference type="AlphaFoldDB" id="A0A0W8FD94"/>
<comment type="caution">
    <text evidence="1">The sequence shown here is derived from an EMBL/GenBank/DDBJ whole genome shotgun (WGS) entry which is preliminary data.</text>
</comment>
<sequence>MPGRWICWREGLSVRPEKSRLKGIKSSVWKSGIEAGGHTQGKMEQMNDYEGI</sequence>